<feature type="region of interest" description="Disordered" evidence="1">
    <location>
        <begin position="1"/>
        <end position="48"/>
    </location>
</feature>
<evidence type="ECO:0000256" key="1">
    <source>
        <dbReference type="SAM" id="MobiDB-lite"/>
    </source>
</evidence>
<organism evidence="3 4">
    <name type="scientific">Protopolystoma xenopodis</name>
    <dbReference type="NCBI Taxonomy" id="117903"/>
    <lineage>
        <taxon>Eukaryota</taxon>
        <taxon>Metazoa</taxon>
        <taxon>Spiralia</taxon>
        <taxon>Lophotrochozoa</taxon>
        <taxon>Platyhelminthes</taxon>
        <taxon>Monogenea</taxon>
        <taxon>Polyopisthocotylea</taxon>
        <taxon>Polystomatidea</taxon>
        <taxon>Polystomatidae</taxon>
        <taxon>Protopolystoma</taxon>
    </lineage>
</organism>
<reference evidence="3" key="1">
    <citation type="submission" date="2018-11" db="EMBL/GenBank/DDBJ databases">
        <authorList>
            <consortium name="Pathogen Informatics"/>
        </authorList>
    </citation>
    <scope>NUCLEOTIDE SEQUENCE</scope>
</reference>
<keyword evidence="4" id="KW-1185">Reference proteome</keyword>
<keyword evidence="2" id="KW-0812">Transmembrane</keyword>
<feature type="compositionally biased region" description="Polar residues" evidence="1">
    <location>
        <begin position="8"/>
        <end position="17"/>
    </location>
</feature>
<dbReference type="EMBL" id="CAAALY010258364">
    <property type="protein sequence ID" value="VEL38600.1"/>
    <property type="molecule type" value="Genomic_DNA"/>
</dbReference>
<keyword evidence="2" id="KW-1133">Transmembrane helix</keyword>
<evidence type="ECO:0000256" key="2">
    <source>
        <dbReference type="SAM" id="Phobius"/>
    </source>
</evidence>
<sequence>MTAAEMASSDNAMTESVGQPKWKNTHHPLVHQHSSTELQHSQTSQPSGTVSADLLTNYAEVVDVSLIKAVFQGDNKTGRIKSRLHCWLWTRRPRRERRMIIALVVLSVICLLLAAFFIFTSILLYCTKAGSTESGSSGDFRESKPSIRRRFGETVIRSTGTISCIFAFLTCPKDEHWLVIYASFEPSERLSPSQFVMATIYGRHVHSRQGETSR</sequence>
<dbReference type="AlphaFoldDB" id="A0A448XK47"/>
<evidence type="ECO:0000313" key="4">
    <source>
        <dbReference type="Proteomes" id="UP000784294"/>
    </source>
</evidence>
<accession>A0A448XK47</accession>
<dbReference type="Proteomes" id="UP000784294">
    <property type="component" value="Unassembled WGS sequence"/>
</dbReference>
<feature type="compositionally biased region" description="Polar residues" evidence="1">
    <location>
        <begin position="32"/>
        <end position="48"/>
    </location>
</feature>
<comment type="caution">
    <text evidence="3">The sequence shown here is derived from an EMBL/GenBank/DDBJ whole genome shotgun (WGS) entry which is preliminary data.</text>
</comment>
<gene>
    <name evidence="3" type="ORF">PXEA_LOCUS32040</name>
</gene>
<name>A0A448XK47_9PLAT</name>
<feature type="transmembrane region" description="Helical" evidence="2">
    <location>
        <begin position="100"/>
        <end position="125"/>
    </location>
</feature>
<keyword evidence="2" id="KW-0472">Membrane</keyword>
<evidence type="ECO:0000313" key="3">
    <source>
        <dbReference type="EMBL" id="VEL38600.1"/>
    </source>
</evidence>
<proteinExistence type="predicted"/>
<protein>
    <submittedName>
        <fullName evidence="3">Uncharacterized protein</fullName>
    </submittedName>
</protein>